<feature type="domain" description="Pseudouridine synthase II N-terminal" evidence="6">
    <location>
        <begin position="36"/>
        <end position="184"/>
    </location>
</feature>
<evidence type="ECO:0000313" key="9">
    <source>
        <dbReference type="Proteomes" id="UP000246077"/>
    </source>
</evidence>
<name>A0A317E2Q7_9PROT</name>
<dbReference type="InterPro" id="IPR020103">
    <property type="entry name" value="PsdUridine_synth_cat_dom_sf"/>
</dbReference>
<evidence type="ECO:0000259" key="6">
    <source>
        <dbReference type="Pfam" id="PF01509"/>
    </source>
</evidence>
<dbReference type="InterPro" id="IPR032819">
    <property type="entry name" value="TruB_C"/>
</dbReference>
<feature type="domain" description="tRNA pseudouridylate synthase B C-terminal" evidence="7">
    <location>
        <begin position="185"/>
        <end position="250"/>
    </location>
</feature>
<keyword evidence="3 5" id="KW-0819">tRNA processing</keyword>
<dbReference type="GO" id="GO:1990481">
    <property type="term" value="P:mRNA pseudouridine synthesis"/>
    <property type="evidence" value="ECO:0007669"/>
    <property type="project" value="TreeGrafter"/>
</dbReference>
<reference evidence="9" key="1">
    <citation type="submission" date="2018-05" db="EMBL/GenBank/DDBJ databases">
        <title>Zavarzinia sp. HR-AS.</title>
        <authorList>
            <person name="Lee Y."/>
            <person name="Jeon C.O."/>
        </authorList>
    </citation>
    <scope>NUCLEOTIDE SEQUENCE [LARGE SCALE GENOMIC DNA]</scope>
    <source>
        <strain evidence="9">DSM 1231</strain>
    </source>
</reference>
<comment type="function">
    <text evidence="5">Responsible for synthesis of pseudouridine from uracil-55 in the psi GC loop of transfer RNAs.</text>
</comment>
<dbReference type="GO" id="GO:0160148">
    <property type="term" value="F:tRNA pseudouridine(55) synthase activity"/>
    <property type="evidence" value="ECO:0007669"/>
    <property type="project" value="UniProtKB-EC"/>
</dbReference>
<dbReference type="SUPFAM" id="SSF55120">
    <property type="entry name" value="Pseudouridine synthase"/>
    <property type="match status" value="1"/>
</dbReference>
<dbReference type="Gene3D" id="3.30.2350.10">
    <property type="entry name" value="Pseudouridine synthase"/>
    <property type="match status" value="1"/>
</dbReference>
<accession>A0A317E2Q7</accession>
<gene>
    <name evidence="5" type="primary">truB</name>
    <name evidence="8" type="ORF">DKG75_12995</name>
</gene>
<keyword evidence="9" id="KW-1185">Reference proteome</keyword>
<dbReference type="GO" id="GO:0003723">
    <property type="term" value="F:RNA binding"/>
    <property type="evidence" value="ECO:0007669"/>
    <property type="project" value="InterPro"/>
</dbReference>
<dbReference type="NCBIfam" id="TIGR00431">
    <property type="entry name" value="TruB"/>
    <property type="match status" value="1"/>
</dbReference>
<evidence type="ECO:0000256" key="4">
    <source>
        <dbReference type="ARBA" id="ARBA00023235"/>
    </source>
</evidence>
<dbReference type="AlphaFoldDB" id="A0A317E2Q7"/>
<dbReference type="PANTHER" id="PTHR13767">
    <property type="entry name" value="TRNA-PSEUDOURIDINE SYNTHASE"/>
    <property type="match status" value="1"/>
</dbReference>
<protein>
    <recommendedName>
        <fullName evidence="5">tRNA pseudouridine synthase B</fullName>
        <ecNumber evidence="5">5.4.99.25</ecNumber>
    </recommendedName>
    <alternativeName>
        <fullName evidence="5">tRNA pseudouridine(55) synthase</fullName>
        <shortName evidence="5">Psi55 synthase</shortName>
    </alternativeName>
    <alternativeName>
        <fullName evidence="5">tRNA pseudouridylate synthase</fullName>
    </alternativeName>
    <alternativeName>
        <fullName evidence="5">tRNA-uridine isomerase</fullName>
    </alternativeName>
</protein>
<dbReference type="HAMAP" id="MF_01080">
    <property type="entry name" value="TruB_bact"/>
    <property type="match status" value="1"/>
</dbReference>
<evidence type="ECO:0000256" key="5">
    <source>
        <dbReference type="HAMAP-Rule" id="MF_01080"/>
    </source>
</evidence>
<evidence type="ECO:0000256" key="3">
    <source>
        <dbReference type="ARBA" id="ARBA00022694"/>
    </source>
</evidence>
<dbReference type="CDD" id="cd02573">
    <property type="entry name" value="PseudoU_synth_EcTruB"/>
    <property type="match status" value="1"/>
</dbReference>
<dbReference type="InterPro" id="IPR014780">
    <property type="entry name" value="tRNA_psdUridine_synth_TruB"/>
</dbReference>
<keyword evidence="4 5" id="KW-0413">Isomerase</keyword>
<dbReference type="OrthoDB" id="9802309at2"/>
<dbReference type="EMBL" id="QGLF01000003">
    <property type="protein sequence ID" value="PWR20901.1"/>
    <property type="molecule type" value="Genomic_DNA"/>
</dbReference>
<comment type="caution">
    <text evidence="8">The sequence shown here is derived from an EMBL/GenBank/DDBJ whole genome shotgun (WGS) entry which is preliminary data.</text>
</comment>
<comment type="similarity">
    <text evidence="2 5">Belongs to the pseudouridine synthase TruB family. Type 1 subfamily.</text>
</comment>
<dbReference type="Proteomes" id="UP000246077">
    <property type="component" value="Unassembled WGS sequence"/>
</dbReference>
<dbReference type="Pfam" id="PF01509">
    <property type="entry name" value="TruB_N"/>
    <property type="match status" value="1"/>
</dbReference>
<evidence type="ECO:0000256" key="2">
    <source>
        <dbReference type="ARBA" id="ARBA00005642"/>
    </source>
</evidence>
<dbReference type="GO" id="GO:0031119">
    <property type="term" value="P:tRNA pseudouridine synthesis"/>
    <property type="evidence" value="ECO:0007669"/>
    <property type="project" value="UniProtKB-UniRule"/>
</dbReference>
<dbReference type="EC" id="5.4.99.25" evidence="5"/>
<evidence type="ECO:0000256" key="1">
    <source>
        <dbReference type="ARBA" id="ARBA00000385"/>
    </source>
</evidence>
<comment type="catalytic activity">
    <reaction evidence="1 5">
        <text>uridine(55) in tRNA = pseudouridine(55) in tRNA</text>
        <dbReference type="Rhea" id="RHEA:42532"/>
        <dbReference type="Rhea" id="RHEA-COMP:10101"/>
        <dbReference type="Rhea" id="RHEA-COMP:10102"/>
        <dbReference type="ChEBI" id="CHEBI:65314"/>
        <dbReference type="ChEBI" id="CHEBI:65315"/>
        <dbReference type="EC" id="5.4.99.25"/>
    </reaction>
</comment>
<proteinExistence type="inferred from homology"/>
<sequence>MPGTFGVKRGKRIVNGWVVLDKPLGLTSTQALGKVRWALGAAKGGHGGTLDPLATGILPLAFGEATKALPYVVDASKTYRFTIRFGLETTTLDAEGAVTATSDARPATAAVEAALAAFHGTIDQVPPAFSAIKVDGERAYDLARAGETVDLAARPVQIHRFHLIGRDDADQATFEVECGKGTYVRALARDLSRALGTVGHVCMLRRLRVGPFGTGMAVTLDHIQNLVENSPDLLHTSPPDGILLPVVTALDDIPALAVTAGDARALKDGRAIDMPGTVQNSVPDTVASQQVVRLMAPAGLVALGRVDGPLVRPVRVFNLD</sequence>
<organism evidence="8 9">
    <name type="scientific">Zavarzinia compransoris</name>
    <dbReference type="NCBI Taxonomy" id="1264899"/>
    <lineage>
        <taxon>Bacteria</taxon>
        <taxon>Pseudomonadati</taxon>
        <taxon>Pseudomonadota</taxon>
        <taxon>Alphaproteobacteria</taxon>
        <taxon>Rhodospirillales</taxon>
        <taxon>Zavarziniaceae</taxon>
        <taxon>Zavarzinia</taxon>
    </lineage>
</organism>
<feature type="active site" description="Nucleophile" evidence="5">
    <location>
        <position position="51"/>
    </location>
</feature>
<evidence type="ECO:0000259" key="7">
    <source>
        <dbReference type="Pfam" id="PF16198"/>
    </source>
</evidence>
<dbReference type="PANTHER" id="PTHR13767:SF2">
    <property type="entry name" value="PSEUDOURIDYLATE SYNTHASE TRUB1"/>
    <property type="match status" value="1"/>
</dbReference>
<dbReference type="InterPro" id="IPR002501">
    <property type="entry name" value="PsdUridine_synth_N"/>
</dbReference>
<evidence type="ECO:0000313" key="8">
    <source>
        <dbReference type="EMBL" id="PWR20901.1"/>
    </source>
</evidence>
<dbReference type="Pfam" id="PF16198">
    <property type="entry name" value="TruB_C_2"/>
    <property type="match status" value="1"/>
</dbReference>